<dbReference type="InterPro" id="IPR001226">
    <property type="entry name" value="Flavodoxin_CS"/>
</dbReference>
<organism evidence="9 10">
    <name type="scientific">[Clostridium] symbiosum ATCC 14940</name>
    <dbReference type="NCBI Taxonomy" id="411472"/>
    <lineage>
        <taxon>Bacteria</taxon>
        <taxon>Bacillati</taxon>
        <taxon>Bacillota</taxon>
        <taxon>Clostridia</taxon>
        <taxon>Lachnospirales</taxon>
        <taxon>Lachnospiraceae</taxon>
        <taxon>Otoolea</taxon>
    </lineage>
</organism>
<dbReference type="GO" id="GO:0009055">
    <property type="term" value="F:electron transfer activity"/>
    <property type="evidence" value="ECO:0007669"/>
    <property type="project" value="UniProtKB-UniRule"/>
</dbReference>
<dbReference type="InterPro" id="IPR029039">
    <property type="entry name" value="Flavoprotein-like_sf"/>
</dbReference>
<dbReference type="Gene3D" id="3.40.50.360">
    <property type="match status" value="1"/>
</dbReference>
<dbReference type="AlphaFoldDB" id="A0ABC9U0R4"/>
<dbReference type="Pfam" id="PF00258">
    <property type="entry name" value="Flavodoxin_1"/>
    <property type="match status" value="1"/>
</dbReference>
<evidence type="ECO:0000313" key="10">
    <source>
        <dbReference type="Proteomes" id="UP000016491"/>
    </source>
</evidence>
<dbReference type="Proteomes" id="UP000016491">
    <property type="component" value="Unassembled WGS sequence"/>
</dbReference>
<dbReference type="NCBIfam" id="TIGR01753">
    <property type="entry name" value="flav_short"/>
    <property type="match status" value="1"/>
</dbReference>
<dbReference type="InterPro" id="IPR010087">
    <property type="entry name" value="Flav_short"/>
</dbReference>
<accession>A0ABC9U0R4</accession>
<name>A0ABC9U0R4_CLOSY</name>
<dbReference type="InterPro" id="IPR008254">
    <property type="entry name" value="Flavodoxin/NO_synth"/>
</dbReference>
<keyword evidence="3 7" id="KW-0813">Transport</keyword>
<comment type="cofactor">
    <cofactor evidence="1 7">
        <name>FMN</name>
        <dbReference type="ChEBI" id="CHEBI:58210"/>
    </cofactor>
</comment>
<keyword evidence="6 7" id="KW-0249">Electron transport</keyword>
<evidence type="ECO:0000259" key="8">
    <source>
        <dbReference type="PROSITE" id="PS50902"/>
    </source>
</evidence>
<evidence type="ECO:0000256" key="3">
    <source>
        <dbReference type="ARBA" id="ARBA00022448"/>
    </source>
</evidence>
<proteinExistence type="inferred from homology"/>
<comment type="function">
    <text evidence="7">Low-potential electron donor to a number of redox enzymes.</text>
</comment>
<protein>
    <recommendedName>
        <fullName evidence="7">Flavodoxin</fullName>
    </recommendedName>
</protein>
<comment type="caution">
    <text evidence="9">The sequence shown here is derived from an EMBL/GenBank/DDBJ whole genome shotgun (WGS) entry which is preliminary data.</text>
</comment>
<keyword evidence="5 7" id="KW-0288">FMN</keyword>
<evidence type="ECO:0000256" key="5">
    <source>
        <dbReference type="ARBA" id="ARBA00022643"/>
    </source>
</evidence>
<comment type="similarity">
    <text evidence="2 7">Belongs to the flavodoxin family.</text>
</comment>
<reference evidence="9 10" key="1">
    <citation type="submission" date="2013-07" db="EMBL/GenBank/DDBJ databases">
        <authorList>
            <person name="Weinstock G."/>
            <person name="Sodergren E."/>
            <person name="Wylie T."/>
            <person name="Fulton L."/>
            <person name="Fulton R."/>
            <person name="Fronick C."/>
            <person name="O'Laughlin M."/>
            <person name="Godfrey J."/>
            <person name="Miner T."/>
            <person name="Herter B."/>
            <person name="Appelbaum E."/>
            <person name="Cordes M."/>
            <person name="Lek S."/>
            <person name="Wollam A."/>
            <person name="Pepin K.H."/>
            <person name="Palsikar V.B."/>
            <person name="Mitreva M."/>
            <person name="Wilson R.K."/>
        </authorList>
    </citation>
    <scope>NUCLEOTIDE SEQUENCE [LARGE SCALE GENOMIC DNA]</scope>
    <source>
        <strain evidence="9 10">ATCC 14940</strain>
    </source>
</reference>
<dbReference type="EMBL" id="AWSU01000105">
    <property type="protein sequence ID" value="ERI78882.1"/>
    <property type="molecule type" value="Genomic_DNA"/>
</dbReference>
<dbReference type="GO" id="GO:0010181">
    <property type="term" value="F:FMN binding"/>
    <property type="evidence" value="ECO:0007669"/>
    <property type="project" value="UniProtKB-UniRule"/>
</dbReference>
<sequence>MEEIMSKVAVVYWSGTGNTEAMAYYVTEGAKAAGAEADVFTSAEFSADKAGEYPAIAFGCPSMGAEQLEESEFEPMFEEVKTKLGGKRIGLFGSYGWGDGEWMRIWEDDCSKLGCTMAAGPVLANGAPDDTAAEECRALGGALA</sequence>
<evidence type="ECO:0000256" key="1">
    <source>
        <dbReference type="ARBA" id="ARBA00001917"/>
    </source>
</evidence>
<evidence type="ECO:0000313" key="9">
    <source>
        <dbReference type="EMBL" id="ERI78882.1"/>
    </source>
</evidence>
<evidence type="ECO:0000256" key="6">
    <source>
        <dbReference type="ARBA" id="ARBA00022982"/>
    </source>
</evidence>
<keyword evidence="4 7" id="KW-0285">Flavoprotein</keyword>
<dbReference type="SUPFAM" id="SSF52218">
    <property type="entry name" value="Flavoproteins"/>
    <property type="match status" value="1"/>
</dbReference>
<evidence type="ECO:0000256" key="4">
    <source>
        <dbReference type="ARBA" id="ARBA00022630"/>
    </source>
</evidence>
<gene>
    <name evidence="9" type="ORF">CLOSYM_01276</name>
</gene>
<dbReference type="GO" id="GO:0016651">
    <property type="term" value="F:oxidoreductase activity, acting on NAD(P)H"/>
    <property type="evidence" value="ECO:0007669"/>
    <property type="project" value="UniProtKB-ARBA"/>
</dbReference>
<dbReference type="PROSITE" id="PS50902">
    <property type="entry name" value="FLAVODOXIN_LIKE"/>
    <property type="match status" value="1"/>
</dbReference>
<dbReference type="PROSITE" id="PS00201">
    <property type="entry name" value="FLAVODOXIN"/>
    <property type="match status" value="1"/>
</dbReference>
<feature type="domain" description="Flavodoxin-like" evidence="8">
    <location>
        <begin position="8"/>
        <end position="144"/>
    </location>
</feature>
<evidence type="ECO:0000256" key="2">
    <source>
        <dbReference type="ARBA" id="ARBA00005267"/>
    </source>
</evidence>
<evidence type="ECO:0000256" key="7">
    <source>
        <dbReference type="RuleBase" id="RU367037"/>
    </source>
</evidence>